<dbReference type="Proteomes" id="UP001152607">
    <property type="component" value="Unassembled WGS sequence"/>
</dbReference>
<comment type="caution">
    <text evidence="1">The sequence shown here is derived from an EMBL/GenBank/DDBJ whole genome shotgun (WGS) entry which is preliminary data.</text>
</comment>
<gene>
    <name evidence="1" type="ORF">PDIGIT_LOCUS68</name>
</gene>
<organism evidence="1 2">
    <name type="scientific">Periconia digitata</name>
    <dbReference type="NCBI Taxonomy" id="1303443"/>
    <lineage>
        <taxon>Eukaryota</taxon>
        <taxon>Fungi</taxon>
        <taxon>Dikarya</taxon>
        <taxon>Ascomycota</taxon>
        <taxon>Pezizomycotina</taxon>
        <taxon>Dothideomycetes</taxon>
        <taxon>Pleosporomycetidae</taxon>
        <taxon>Pleosporales</taxon>
        <taxon>Massarineae</taxon>
        <taxon>Periconiaceae</taxon>
        <taxon>Periconia</taxon>
    </lineage>
</organism>
<evidence type="ECO:0000313" key="1">
    <source>
        <dbReference type="EMBL" id="CAI6227054.1"/>
    </source>
</evidence>
<dbReference type="EMBL" id="CAOQHR010000001">
    <property type="protein sequence ID" value="CAI6227054.1"/>
    <property type="molecule type" value="Genomic_DNA"/>
</dbReference>
<reference evidence="1" key="1">
    <citation type="submission" date="2023-01" db="EMBL/GenBank/DDBJ databases">
        <authorList>
            <person name="Van Ghelder C."/>
            <person name="Rancurel C."/>
        </authorList>
    </citation>
    <scope>NUCLEOTIDE SEQUENCE</scope>
    <source>
        <strain evidence="1">CNCM I-4278</strain>
    </source>
</reference>
<sequence>MYKLLPHLVPTTTILMSKRKLSLQGVFLPFFVKSMQYRHRRNPWRRWLCFVRDNFVDAVKG</sequence>
<protein>
    <submittedName>
        <fullName evidence="1">Uncharacterized protein</fullName>
    </submittedName>
</protein>
<dbReference type="AlphaFoldDB" id="A0A9W4U117"/>
<name>A0A9W4U117_9PLEO</name>
<proteinExistence type="predicted"/>
<keyword evidence="2" id="KW-1185">Reference proteome</keyword>
<accession>A0A9W4U117</accession>
<evidence type="ECO:0000313" key="2">
    <source>
        <dbReference type="Proteomes" id="UP001152607"/>
    </source>
</evidence>